<sequence>MERSAMEVIADRLSAMDDLYFPRAFLEGAHNSDHRKAALLDLLMRDAPLFLERYGSRLTSEELKGFDVLGTDYEVGWHLKRIRRAREPTVEEVRVRVAAVKNRRRAHMERLVLAGEYFSEDAMREREPYLHHELVGRFQDPVGRAMSRPGERWSETLMRRCDEAALVEKIRGEQQRRGVARKDWVGAPEEEMEEVEEEEEEEEDEEEEEEEEGKKEEEEKDGLSSSKEHIDGGSNVITAQSSGVESIEQALSEAELEYHLEQFTQIMQQKFLAGEDTEYWDYSKIDDDERLDDHWIKEANQDAEEKYFDEDD</sequence>
<organism evidence="1 2">
    <name type="scientific">Dioscorea alata</name>
    <name type="common">Purple yam</name>
    <dbReference type="NCBI Taxonomy" id="55571"/>
    <lineage>
        <taxon>Eukaryota</taxon>
        <taxon>Viridiplantae</taxon>
        <taxon>Streptophyta</taxon>
        <taxon>Embryophyta</taxon>
        <taxon>Tracheophyta</taxon>
        <taxon>Spermatophyta</taxon>
        <taxon>Magnoliopsida</taxon>
        <taxon>Liliopsida</taxon>
        <taxon>Dioscoreales</taxon>
        <taxon>Dioscoreaceae</taxon>
        <taxon>Dioscorea</taxon>
    </lineage>
</organism>
<gene>
    <name evidence="1" type="ORF">IHE45_01G090000</name>
</gene>
<protein>
    <submittedName>
        <fullName evidence="1">Ccdc97-like protein</fullName>
    </submittedName>
</protein>
<dbReference type="Proteomes" id="UP000827976">
    <property type="component" value="Chromosome 1"/>
</dbReference>
<reference evidence="2" key="1">
    <citation type="journal article" date="2022" name="Nat. Commun.">
        <title>Chromosome evolution and the genetic basis of agronomically important traits in greater yam.</title>
        <authorList>
            <person name="Bredeson J.V."/>
            <person name="Lyons J.B."/>
            <person name="Oniyinde I.O."/>
            <person name="Okereke N.R."/>
            <person name="Kolade O."/>
            <person name="Nnabue I."/>
            <person name="Nwadili C.O."/>
            <person name="Hribova E."/>
            <person name="Parker M."/>
            <person name="Nwogha J."/>
            <person name="Shu S."/>
            <person name="Carlson J."/>
            <person name="Kariba R."/>
            <person name="Muthemba S."/>
            <person name="Knop K."/>
            <person name="Barton G.J."/>
            <person name="Sherwood A.V."/>
            <person name="Lopez-Montes A."/>
            <person name="Asiedu R."/>
            <person name="Jamnadass R."/>
            <person name="Muchugi A."/>
            <person name="Goodstein D."/>
            <person name="Egesi C.N."/>
            <person name="Featherston J."/>
            <person name="Asfaw A."/>
            <person name="Simpson G.G."/>
            <person name="Dolezel J."/>
            <person name="Hendre P.S."/>
            <person name="Van Deynze A."/>
            <person name="Kumar P.L."/>
            <person name="Obidiegwu J.E."/>
            <person name="Bhattacharjee R."/>
            <person name="Rokhsar D.S."/>
        </authorList>
    </citation>
    <scope>NUCLEOTIDE SEQUENCE [LARGE SCALE GENOMIC DNA]</scope>
    <source>
        <strain evidence="2">cv. TDa95/00328</strain>
    </source>
</reference>
<evidence type="ECO:0000313" key="2">
    <source>
        <dbReference type="Proteomes" id="UP000827976"/>
    </source>
</evidence>
<accession>A0ACB7WVI7</accession>
<comment type="caution">
    <text evidence="1">The sequence shown here is derived from an EMBL/GenBank/DDBJ whole genome shotgun (WGS) entry which is preliminary data.</text>
</comment>
<dbReference type="EMBL" id="CM037011">
    <property type="protein sequence ID" value="KAH7692805.1"/>
    <property type="molecule type" value="Genomic_DNA"/>
</dbReference>
<proteinExistence type="predicted"/>
<keyword evidence="2" id="KW-1185">Reference proteome</keyword>
<name>A0ACB7WVI7_DIOAL</name>
<evidence type="ECO:0000313" key="1">
    <source>
        <dbReference type="EMBL" id="KAH7692805.1"/>
    </source>
</evidence>